<dbReference type="Gene3D" id="3.30.710.10">
    <property type="entry name" value="Potassium Channel Kv1.1, Chain A"/>
    <property type="match status" value="1"/>
</dbReference>
<evidence type="ECO:0000259" key="2">
    <source>
        <dbReference type="PROSITE" id="PS50144"/>
    </source>
</evidence>
<dbReference type="SMART" id="SM00061">
    <property type="entry name" value="MATH"/>
    <property type="match status" value="3"/>
</dbReference>
<dbReference type="Gene3D" id="2.60.210.10">
    <property type="entry name" value="Apoptosis, Tumor Necrosis Factor Receptor Associated Protein 2, Chain A"/>
    <property type="match status" value="4"/>
</dbReference>
<dbReference type="InterPro" id="IPR008974">
    <property type="entry name" value="TRAF-like"/>
</dbReference>
<dbReference type="PANTHER" id="PTHR46162:SF2">
    <property type="entry name" value="ANKYRIN REPEAT-CONTAINING PROTEIN-RELATED"/>
    <property type="match status" value="1"/>
</dbReference>
<comment type="caution">
    <text evidence="3">The sequence shown here is derived from an EMBL/GenBank/DDBJ whole genome shotgun (WGS) entry which is preliminary data.</text>
</comment>
<dbReference type="SUPFAM" id="SSF49599">
    <property type="entry name" value="TRAF domain-like"/>
    <property type="match status" value="4"/>
</dbReference>
<feature type="domain" description="MATH" evidence="2">
    <location>
        <begin position="268"/>
        <end position="403"/>
    </location>
</feature>
<dbReference type="AlphaFoldDB" id="A0ABD2KRB7"/>
<evidence type="ECO:0008006" key="5">
    <source>
        <dbReference type="Google" id="ProtNLM"/>
    </source>
</evidence>
<organism evidence="3 4">
    <name type="scientific">Heterodera trifolii</name>
    <dbReference type="NCBI Taxonomy" id="157864"/>
    <lineage>
        <taxon>Eukaryota</taxon>
        <taxon>Metazoa</taxon>
        <taxon>Ecdysozoa</taxon>
        <taxon>Nematoda</taxon>
        <taxon>Chromadorea</taxon>
        <taxon>Rhabditida</taxon>
        <taxon>Tylenchina</taxon>
        <taxon>Tylenchomorpha</taxon>
        <taxon>Tylenchoidea</taxon>
        <taxon>Heteroderidae</taxon>
        <taxon>Heteroderinae</taxon>
        <taxon>Heterodera</taxon>
    </lineage>
</organism>
<dbReference type="EMBL" id="JBICBT010000684">
    <property type="protein sequence ID" value="KAL3105482.1"/>
    <property type="molecule type" value="Genomic_DNA"/>
</dbReference>
<proteinExistence type="predicted"/>
<dbReference type="InterPro" id="IPR000210">
    <property type="entry name" value="BTB/POZ_dom"/>
</dbReference>
<dbReference type="PANTHER" id="PTHR46162">
    <property type="entry name" value="TRAF-LIKE FAMILY PROTEIN"/>
    <property type="match status" value="1"/>
</dbReference>
<evidence type="ECO:0000259" key="1">
    <source>
        <dbReference type="PROSITE" id="PS50097"/>
    </source>
</evidence>
<evidence type="ECO:0000313" key="4">
    <source>
        <dbReference type="Proteomes" id="UP001620626"/>
    </source>
</evidence>
<name>A0ABD2KRB7_9BILA</name>
<dbReference type="PROSITE" id="PS50144">
    <property type="entry name" value="MATH"/>
    <property type="match status" value="2"/>
</dbReference>
<feature type="domain" description="BTB" evidence="1">
    <location>
        <begin position="1"/>
        <end position="59"/>
    </location>
</feature>
<dbReference type="InterPro" id="IPR002083">
    <property type="entry name" value="MATH/TRAF_dom"/>
</dbReference>
<sequence>MVLKNSSDVFEAMFRFDSQNWKSENASANCPVVEVPDVEASAFKVMLSFIYKEDLSKLNGDNAMEVLYAAKKYNIPDLVDRSLQIPFSKLRNVFFALSQARLFDLENYVNNCLAYIDKNADILLKSEAFLQIDEKLLSENRRQMLGPALFKIRFPLFSKEDFSEKIGIYLLCTEPKEDSNWRCRVHSATFRIVSQKKGAHNSIGTLCDNMFNNRKNWSGFPNFISFAELMDPSNGFYNREKDKVTLAINLTVKKENINKIILDQSKSKGKLLMEIEKMSEFAREIIGSERKSENVYIKGFPWKILAQIQKKIESTDEKKWLGFYLWCDASEEDSNWRSCVLSATFRIVSQKKRAENSIGTLIDRVFDNKLNKKGFYCFISFSELMEPKNGFYDKSKDKVTLAIEITTDEPKVDKCIISNPSKSNGTLFMEIEKMSGFAREVFYSQRKSETVTYIKGFPWKILAHINPSKKGSVKCLGIFLSCAAPKEVPSGILTAKEMVGIEQYHSQSEKCGTFDGLLYGPLQFPSHQRNLTFGTIVMDIEKVSEFVGEMIGSSIWHCYVRSATFRIVSQKKVAENSTGTLTDRVFNNKKSLWGFSNFISFAELMDPSNGFYNREKDKVTLAIDLTVKKEKIYKIILDQCKTEGTIFMEIKKMSKFAREVFLSERKSETVTYINGLPWKILAQINQWKGTDNKKYLGIFLSCAASNEENWSFKCSAIIRIVSQKSDVADLRREFDAHVINNEYNDWGFSRLIKLTDLMDPIYGFYNKNEDKVILAIDVTVKEAKRKTNHKQFVD</sequence>
<dbReference type="Pfam" id="PF00651">
    <property type="entry name" value="BTB"/>
    <property type="match status" value="1"/>
</dbReference>
<dbReference type="PROSITE" id="PS50097">
    <property type="entry name" value="BTB"/>
    <property type="match status" value="1"/>
</dbReference>
<dbReference type="Proteomes" id="UP001620626">
    <property type="component" value="Unassembled WGS sequence"/>
</dbReference>
<gene>
    <name evidence="3" type="ORF">niasHT_030350</name>
</gene>
<reference evidence="3 4" key="1">
    <citation type="submission" date="2024-10" db="EMBL/GenBank/DDBJ databases">
        <authorList>
            <person name="Kim D."/>
        </authorList>
    </citation>
    <scope>NUCLEOTIDE SEQUENCE [LARGE SCALE GENOMIC DNA]</scope>
    <source>
        <strain evidence="3">BH-2024</strain>
    </source>
</reference>
<dbReference type="InterPro" id="IPR011333">
    <property type="entry name" value="SKP1/BTB/POZ_sf"/>
</dbReference>
<accession>A0ABD2KRB7</accession>
<dbReference type="SUPFAM" id="SSF54695">
    <property type="entry name" value="POZ domain"/>
    <property type="match status" value="1"/>
</dbReference>
<dbReference type="Pfam" id="PF22486">
    <property type="entry name" value="MATH_2"/>
    <property type="match status" value="3"/>
</dbReference>
<keyword evidence="4" id="KW-1185">Reference proteome</keyword>
<feature type="domain" description="MATH" evidence="2">
    <location>
        <begin position="643"/>
        <end position="778"/>
    </location>
</feature>
<evidence type="ECO:0000313" key="3">
    <source>
        <dbReference type="EMBL" id="KAL3105482.1"/>
    </source>
</evidence>
<protein>
    <recommendedName>
        <fullName evidence="5">MATH domain-containing protein</fullName>
    </recommendedName>
</protein>